<dbReference type="Proteomes" id="UP000077202">
    <property type="component" value="Unassembled WGS sequence"/>
</dbReference>
<comment type="cofactor">
    <cofactor evidence="1">
        <name>Zn(2+)</name>
        <dbReference type="ChEBI" id="CHEBI:29105"/>
    </cofactor>
</comment>
<proteinExistence type="inferred from homology"/>
<evidence type="ECO:0000256" key="1">
    <source>
        <dbReference type="ARBA" id="ARBA00001947"/>
    </source>
</evidence>
<feature type="signal peptide" evidence="5">
    <location>
        <begin position="1"/>
        <end position="16"/>
    </location>
</feature>
<dbReference type="Pfam" id="PF01979">
    <property type="entry name" value="Amidohydro_1"/>
    <property type="match status" value="1"/>
</dbReference>
<dbReference type="Gene3D" id="3.20.20.140">
    <property type="entry name" value="Metal-dependent hydrolases"/>
    <property type="match status" value="1"/>
</dbReference>
<evidence type="ECO:0000256" key="2">
    <source>
        <dbReference type="ARBA" id="ARBA00008829"/>
    </source>
</evidence>
<dbReference type="InterPro" id="IPR011059">
    <property type="entry name" value="Metal-dep_hydrolase_composite"/>
</dbReference>
<evidence type="ECO:0000256" key="3">
    <source>
        <dbReference type="ARBA" id="ARBA00036696"/>
    </source>
</evidence>
<dbReference type="NCBIfam" id="TIGR01975">
    <property type="entry name" value="isoAsp_dipep"/>
    <property type="match status" value="1"/>
</dbReference>
<keyword evidence="5" id="KW-0732">Signal</keyword>
<evidence type="ECO:0000259" key="6">
    <source>
        <dbReference type="Pfam" id="PF01979"/>
    </source>
</evidence>
<evidence type="ECO:0000256" key="5">
    <source>
        <dbReference type="SAM" id="SignalP"/>
    </source>
</evidence>
<dbReference type="EC" id="3.5.2.2" evidence="4"/>
<name>A0A176W1I9_MARPO</name>
<comment type="caution">
    <text evidence="7">The sequence shown here is derived from an EMBL/GenBank/DDBJ whole genome shotgun (WGS) entry which is preliminary data.</text>
</comment>
<evidence type="ECO:0000313" key="7">
    <source>
        <dbReference type="EMBL" id="OAE26066.1"/>
    </source>
</evidence>
<organism evidence="7 8">
    <name type="scientific">Marchantia polymorpha subsp. ruderalis</name>
    <dbReference type="NCBI Taxonomy" id="1480154"/>
    <lineage>
        <taxon>Eukaryota</taxon>
        <taxon>Viridiplantae</taxon>
        <taxon>Streptophyta</taxon>
        <taxon>Embryophyta</taxon>
        <taxon>Marchantiophyta</taxon>
        <taxon>Marchantiopsida</taxon>
        <taxon>Marchantiidae</taxon>
        <taxon>Marchantiales</taxon>
        <taxon>Marchantiaceae</taxon>
        <taxon>Marchantia</taxon>
    </lineage>
</organism>
<keyword evidence="8" id="KW-1185">Reference proteome</keyword>
<dbReference type="InterPro" id="IPR010229">
    <property type="entry name" value="Pept_M38_dipep"/>
</dbReference>
<dbReference type="PANTHER" id="PTHR11647">
    <property type="entry name" value="HYDRANTOINASE/DIHYDROPYRIMIDINASE FAMILY MEMBER"/>
    <property type="match status" value="1"/>
</dbReference>
<dbReference type="GO" id="GO:0004157">
    <property type="term" value="F:dihydropyrimidinase activity"/>
    <property type="evidence" value="ECO:0007669"/>
    <property type="project" value="UniProtKB-EC"/>
</dbReference>
<sequence>MLSKFSLYRLLLPTLAAVILVSRFEERVVCSFDANGADETSSSSRSISSPVPIVADGECGGGEAVHTQWEEAAPATADVKFTSVLDGTLGPSDAVMTLLVNGLVYNPMPVGKSHILMAGTSVVAILQDQQGFSWSNLEGLPGLSIIDVNGSVVVPGFIDMHVHVIGGGGELGPASRTPEAGLSQLVNAGLTTVVGILGTDCVSRSLENLRVKAVALKDDGLTAYMWSGCYRVPSPTITGSLIRDMVLIDEVVGAGEIAISDHRGSWPSTDVSVLSPDLLKMVSDARVGGMLTGKAGLVHAHMGQGPTMLDPLWDVINISKGAIPITQFVPTHISSRGPGLKEAAERWVAEGGRADLTSDQKGESAAFDTLVDWGKRPDFALDRISISSDGFGSLPLYDTSGKLLEYGVASPDSNLNTIRRLVLEAGWPLERALQFSTVNPATFLSLPRKGRLEVGVDADLLVIDAEQLDLQFVFAKGQMMKSPSWTKREPTPQKCLEFSEAPGFRL</sequence>
<dbReference type="SUPFAM" id="SSF51556">
    <property type="entry name" value="Metallo-dependent hydrolases"/>
    <property type="match status" value="1"/>
</dbReference>
<dbReference type="InterPro" id="IPR006680">
    <property type="entry name" value="Amidohydro-rel"/>
</dbReference>
<evidence type="ECO:0000313" key="8">
    <source>
        <dbReference type="Proteomes" id="UP000077202"/>
    </source>
</evidence>
<dbReference type="SUPFAM" id="SSF51338">
    <property type="entry name" value="Composite domain of metallo-dependent hydrolases"/>
    <property type="match status" value="1"/>
</dbReference>
<comment type="similarity">
    <text evidence="2">Belongs to the metallo-dependent hydrolases superfamily. Hydantoinase/dihydropyrimidinase family.</text>
</comment>
<dbReference type="PANTHER" id="PTHR11647:SF1">
    <property type="entry name" value="COLLAPSIN RESPONSE MEDIATOR PROTEIN"/>
    <property type="match status" value="1"/>
</dbReference>
<dbReference type="EMBL" id="LVLJ01002261">
    <property type="protein sequence ID" value="OAE26066.1"/>
    <property type="molecule type" value="Genomic_DNA"/>
</dbReference>
<reference evidence="7" key="1">
    <citation type="submission" date="2016-03" db="EMBL/GenBank/DDBJ databases">
        <title>Mechanisms controlling the formation of the plant cell surface in tip-growing cells are functionally conserved among land plants.</title>
        <authorList>
            <person name="Honkanen S."/>
            <person name="Jones V.A."/>
            <person name="Morieri G."/>
            <person name="Champion C."/>
            <person name="Hetherington A.J."/>
            <person name="Kelly S."/>
            <person name="Saint-Marcoux D."/>
            <person name="Proust H."/>
            <person name="Prescott H."/>
            <person name="Dolan L."/>
        </authorList>
    </citation>
    <scope>NUCLEOTIDE SEQUENCE [LARGE SCALE GENOMIC DNA]</scope>
    <source>
        <tissue evidence="7">Whole gametophyte</tissue>
    </source>
</reference>
<dbReference type="AlphaFoldDB" id="A0A176W1I9"/>
<feature type="domain" description="Amidohydrolase-related" evidence="6">
    <location>
        <begin position="416"/>
        <end position="476"/>
    </location>
</feature>
<comment type="catalytic activity">
    <reaction evidence="3">
        <text>5,6-dihydrouracil + H2O = 3-(carbamoylamino)propanoate + H(+)</text>
        <dbReference type="Rhea" id="RHEA:16121"/>
        <dbReference type="ChEBI" id="CHEBI:11892"/>
        <dbReference type="ChEBI" id="CHEBI:15377"/>
        <dbReference type="ChEBI" id="CHEBI:15378"/>
        <dbReference type="ChEBI" id="CHEBI:15901"/>
        <dbReference type="EC" id="3.5.2.2"/>
    </reaction>
</comment>
<dbReference type="InterPro" id="IPR032466">
    <property type="entry name" value="Metal_Hydrolase"/>
</dbReference>
<dbReference type="Gene3D" id="2.30.40.10">
    <property type="entry name" value="Urease, subunit C, domain 1"/>
    <property type="match status" value="1"/>
</dbReference>
<evidence type="ECO:0000256" key="4">
    <source>
        <dbReference type="ARBA" id="ARBA00039113"/>
    </source>
</evidence>
<dbReference type="GO" id="GO:0008798">
    <property type="term" value="F:beta-aspartyl-peptidase activity"/>
    <property type="evidence" value="ECO:0007669"/>
    <property type="project" value="InterPro"/>
</dbReference>
<protein>
    <recommendedName>
        <fullName evidence="4">dihydropyrimidinase</fullName>
        <ecNumber evidence="4">3.5.2.2</ecNumber>
    </recommendedName>
</protein>
<dbReference type="InterPro" id="IPR050378">
    <property type="entry name" value="Metallo-dep_Hydrolases_sf"/>
</dbReference>
<feature type="chain" id="PRO_5008052207" description="dihydropyrimidinase" evidence="5">
    <location>
        <begin position="17"/>
        <end position="506"/>
    </location>
</feature>
<accession>A0A176W1I9</accession>
<gene>
    <name evidence="7" type="ORF">AXG93_1298s1050</name>
</gene>